<proteinExistence type="predicted"/>
<keyword evidence="2" id="KW-1185">Reference proteome</keyword>
<protein>
    <recommendedName>
        <fullName evidence="3">Toxin-antitoxin system, antitoxin component, Xre family protein</fullName>
    </recommendedName>
</protein>
<sequence>MTDTMTLRRRIEEAGLKYKYIANQLGLTPYGLQLKINNVFEFKVSEVNLLTKILNLSAGEKEEIFFASNVEK</sequence>
<reference evidence="1" key="1">
    <citation type="submission" date="2015-02" db="EMBL/GenBank/DDBJ databases">
        <title>A novel member of the family Ruminococcaceae isolated from human feces.</title>
        <authorList>
            <person name="Shkoporov A.N."/>
            <person name="Chaplin A.V."/>
            <person name="Motuzova O.V."/>
            <person name="Kafarskaia L.I."/>
            <person name="Khokhlova E.V."/>
            <person name="Efimov B.A."/>
        </authorList>
    </citation>
    <scope>NUCLEOTIDE SEQUENCE [LARGE SCALE GENOMIC DNA]</scope>
    <source>
        <strain evidence="1">585-1</strain>
    </source>
</reference>
<dbReference type="AlphaFoldDB" id="A0A0D8J3W8"/>
<dbReference type="RefSeq" id="WP_069955679.1">
    <property type="nucleotide sequence ID" value="NZ_JBGKTX010000012.1"/>
</dbReference>
<evidence type="ECO:0000313" key="1">
    <source>
        <dbReference type="EMBL" id="KJF41201.1"/>
    </source>
</evidence>
<organism evidence="1 2">
    <name type="scientific">Ruthenibacterium lactatiformans</name>
    <dbReference type="NCBI Taxonomy" id="1550024"/>
    <lineage>
        <taxon>Bacteria</taxon>
        <taxon>Bacillati</taxon>
        <taxon>Bacillota</taxon>
        <taxon>Clostridia</taxon>
        <taxon>Eubacteriales</taxon>
        <taxon>Oscillospiraceae</taxon>
        <taxon>Ruthenibacterium</taxon>
    </lineage>
</organism>
<evidence type="ECO:0008006" key="3">
    <source>
        <dbReference type="Google" id="ProtNLM"/>
    </source>
</evidence>
<dbReference type="Proteomes" id="UP000032483">
    <property type="component" value="Unassembled WGS sequence"/>
</dbReference>
<dbReference type="EMBL" id="JXXK01000002">
    <property type="protein sequence ID" value="KJF41201.1"/>
    <property type="molecule type" value="Genomic_DNA"/>
</dbReference>
<comment type="caution">
    <text evidence="1">The sequence shown here is derived from an EMBL/GenBank/DDBJ whole genome shotgun (WGS) entry which is preliminary data.</text>
</comment>
<name>A0A0D8J3W8_9FIRM</name>
<evidence type="ECO:0000313" key="2">
    <source>
        <dbReference type="Proteomes" id="UP000032483"/>
    </source>
</evidence>
<dbReference type="GeneID" id="42855624"/>
<gene>
    <name evidence="1" type="ORF">TQ39_03100</name>
</gene>
<accession>A0A0D8J3W8</accession>